<feature type="transmembrane region" description="Helical" evidence="7">
    <location>
        <begin position="125"/>
        <end position="146"/>
    </location>
</feature>
<dbReference type="GO" id="GO:0005886">
    <property type="term" value="C:plasma membrane"/>
    <property type="evidence" value="ECO:0007669"/>
    <property type="project" value="UniProtKB-SubCell"/>
</dbReference>
<keyword evidence="3 7" id="KW-0812">Transmembrane</keyword>
<keyword evidence="5 7" id="KW-0472">Membrane</keyword>
<dbReference type="PANTHER" id="PTHR20886">
    <property type="entry name" value="VANG-LIKE PROTEIN"/>
    <property type="match status" value="1"/>
</dbReference>
<keyword evidence="2" id="KW-1003">Cell membrane</keyword>
<evidence type="ECO:0000313" key="10">
    <source>
        <dbReference type="WBParaSite" id="SRAE_1000069400.1"/>
    </source>
</evidence>
<dbReference type="WBParaSite" id="SRAE_1000069400.1">
    <property type="protein sequence ID" value="SRAE_1000069400.1"/>
    <property type="gene ID" value="WBGene00257291"/>
</dbReference>
<reference evidence="8" key="2">
    <citation type="submission" date="2014-09" db="EMBL/GenBank/DDBJ databases">
        <authorList>
            <person name="Aslett A.Martin."/>
        </authorList>
    </citation>
    <scope>NUCLEOTIDE SEQUENCE</scope>
    <source>
        <strain evidence="8">ED321 Heterogonic</strain>
    </source>
</reference>
<sequence length="493" mass="57236">MGSTSFCDTSFSKMSGEGNQRFLKSIMKRSYNFHDNKSFNDPYSDMSAFVTSEIDETNTKKYQFQFTDNIKSRGCIRLLVIILTVIFSFILIISSPTMAIIPYILNYIDPTNFSEPICGIQCNGYAINIMLKTVLLTIAVFVFYCYSPSHLLPRLDKIRTSLGIFVVFILFSFWIFYYFRVIIDNVENYDGILSYSVSLLDVLLYTHYISLVLIYFKRIEKKFVISVTRDIDGEEHILNLGNMTIQEAAVEIGNYYVTNFSSFNDSFYRSKANFKFRKPDCNPMFKVYDVESGTNDNAISIPKGNVSAVVQAAVMRKDGNLTYEEMDAMERFDCKIKRYKHTLERVTEEAFSTIESFRYSERQNCGSDSTMDDYNASKTILSIISRPLQKYLRLTKKQSLFQKEVNLVNLQRCLRYNLSSKSFLKSFFSKIYPDRFVMKSYRWSIISDNIVTDSISEGLTFLLKTQMYNSDKDVKLYCQVLKVPFVNLSEVCY</sequence>
<evidence type="ECO:0000313" key="11">
    <source>
        <dbReference type="WormBase" id="SRAE_1000069400"/>
    </source>
</evidence>
<dbReference type="OrthoDB" id="8887313at2759"/>
<gene>
    <name evidence="8 10 11" type="ORF">SRAE_1000069400</name>
</gene>
<dbReference type="RefSeq" id="XP_024501623.1">
    <property type="nucleotide sequence ID" value="XM_024647557.1"/>
</dbReference>
<name>A0A090KYA8_STRRB</name>
<organism evidence="8">
    <name type="scientific">Strongyloides ratti</name>
    <name type="common">Parasitic roundworm</name>
    <dbReference type="NCBI Taxonomy" id="34506"/>
    <lineage>
        <taxon>Eukaryota</taxon>
        <taxon>Metazoa</taxon>
        <taxon>Ecdysozoa</taxon>
        <taxon>Nematoda</taxon>
        <taxon>Chromadorea</taxon>
        <taxon>Rhabditida</taxon>
        <taxon>Tylenchina</taxon>
        <taxon>Panagrolaimomorpha</taxon>
        <taxon>Strongyloidoidea</taxon>
        <taxon>Strongyloididae</taxon>
        <taxon>Strongyloides</taxon>
    </lineage>
</organism>
<evidence type="ECO:0000256" key="6">
    <source>
        <dbReference type="ARBA" id="ARBA00025718"/>
    </source>
</evidence>
<dbReference type="EMBL" id="LN609528">
    <property type="protein sequence ID" value="CEF62421.1"/>
    <property type="molecule type" value="Genomic_DNA"/>
</dbReference>
<evidence type="ECO:0000256" key="1">
    <source>
        <dbReference type="ARBA" id="ARBA00004651"/>
    </source>
</evidence>
<dbReference type="CTD" id="36374786"/>
<keyword evidence="4 7" id="KW-1133">Transmembrane helix</keyword>
<reference evidence="9" key="1">
    <citation type="submission" date="2014-09" db="EMBL/GenBank/DDBJ databases">
        <authorList>
            <person name="Martin A.A."/>
        </authorList>
    </citation>
    <scope>NUCLEOTIDE SEQUENCE</scope>
    <source>
        <strain evidence="9">ED321</strain>
    </source>
</reference>
<dbReference type="Proteomes" id="UP000035682">
    <property type="component" value="Unplaced"/>
</dbReference>
<dbReference type="OMA" id="EIQDRTQ"/>
<reference evidence="10" key="3">
    <citation type="submission" date="2020-12" db="UniProtKB">
        <authorList>
            <consortium name="WormBaseParasite"/>
        </authorList>
    </citation>
    <scope>IDENTIFICATION</scope>
</reference>
<feature type="transmembrane region" description="Helical" evidence="7">
    <location>
        <begin position="192"/>
        <end position="216"/>
    </location>
</feature>
<comment type="subcellular location">
    <subcellularLocation>
        <location evidence="1">Cell membrane</location>
        <topology evidence="1">Multi-pass membrane protein</topology>
    </subcellularLocation>
</comment>
<protein>
    <submittedName>
        <fullName evidence="8 10">FI21450p1</fullName>
    </submittedName>
</protein>
<dbReference type="InterPro" id="IPR009539">
    <property type="entry name" value="VANGL"/>
</dbReference>
<comment type="similarity">
    <text evidence="6">Belongs to the Vang family.</text>
</comment>
<evidence type="ECO:0000256" key="5">
    <source>
        <dbReference type="ARBA" id="ARBA00023136"/>
    </source>
</evidence>
<dbReference type="GeneID" id="36374786"/>
<evidence type="ECO:0000256" key="4">
    <source>
        <dbReference type="ARBA" id="ARBA00022989"/>
    </source>
</evidence>
<dbReference type="Pfam" id="PF06638">
    <property type="entry name" value="Strabismus"/>
    <property type="match status" value="1"/>
</dbReference>
<dbReference type="STRING" id="34506.A0A090KYA8"/>
<dbReference type="AlphaFoldDB" id="A0A090KYA8"/>
<evidence type="ECO:0000313" key="8">
    <source>
        <dbReference type="EMBL" id="CEF62421.1"/>
    </source>
</evidence>
<proteinExistence type="inferred from homology"/>
<evidence type="ECO:0000256" key="2">
    <source>
        <dbReference type="ARBA" id="ARBA00022475"/>
    </source>
</evidence>
<feature type="transmembrane region" description="Helical" evidence="7">
    <location>
        <begin position="78"/>
        <end position="105"/>
    </location>
</feature>
<evidence type="ECO:0000313" key="9">
    <source>
        <dbReference type="Proteomes" id="UP000035682"/>
    </source>
</evidence>
<evidence type="ECO:0000256" key="7">
    <source>
        <dbReference type="SAM" id="Phobius"/>
    </source>
</evidence>
<feature type="transmembrane region" description="Helical" evidence="7">
    <location>
        <begin position="158"/>
        <end position="180"/>
    </location>
</feature>
<dbReference type="WormBase" id="SRAE_1000069400">
    <property type="protein sequence ID" value="SRP12042"/>
    <property type="gene ID" value="WBGene00257291"/>
</dbReference>
<evidence type="ECO:0000256" key="3">
    <source>
        <dbReference type="ARBA" id="ARBA00022692"/>
    </source>
</evidence>
<keyword evidence="9" id="KW-1185">Reference proteome</keyword>
<accession>A0A090KYA8</accession>